<sequence length="222" mass="23140">MSAQLWFPDPSTRSDVLTFADRAARLGDGAVRLRAAGGTLALTSAPLAPQSLLESTPTVLGMRFVRVDPELECDLVVDAASLTIGDDPRAVVLPDSAVTAPWAGVSPPRGGWVEESSIEAATLASRAQWGIAAVAEAVPEAAGEDVVRLVRAQVWGEADGELGQLPRGVAFAAFALGFIAGGETAAVRRSGPWTRITLQRGHVLTRTRVHTGLTEVRATGVA</sequence>
<reference evidence="3 4" key="1">
    <citation type="submission" date="2016-01" db="EMBL/GenBank/DDBJ databases">
        <title>Draft genome sequences of Microbacterium laevaniformans LCDC 91-0039 and the type strain of Microbacterium hominis LCDC 84-209.</title>
        <authorList>
            <person name="Bernier A.-M."/>
            <person name="Bernard K."/>
        </authorList>
    </citation>
    <scope>NUCLEOTIDE SEQUENCE [LARGE SCALE GENOMIC DNA]</scope>
    <source>
        <strain evidence="3 4">LCDC 91-0039</strain>
    </source>
</reference>
<accession>A0A150HF27</accession>
<gene>
    <name evidence="3" type="ORF">Mlaev_01953</name>
</gene>
<dbReference type="Proteomes" id="UP000075357">
    <property type="component" value="Unassembled WGS sequence"/>
</dbReference>
<evidence type="ECO:0000259" key="1">
    <source>
        <dbReference type="Pfam" id="PF26035"/>
    </source>
</evidence>
<dbReference type="EMBL" id="LRAD01000038">
    <property type="protein sequence ID" value="KXZ60220.1"/>
    <property type="molecule type" value="Genomic_DNA"/>
</dbReference>
<dbReference type="STRING" id="36807.Mlaev_01953"/>
<proteinExistence type="predicted"/>
<dbReference type="RefSeq" id="WP_061683239.1">
    <property type="nucleotide sequence ID" value="NZ_LRAD01000038.1"/>
</dbReference>
<keyword evidence="4" id="KW-1185">Reference proteome</keyword>
<dbReference type="Pfam" id="PF26572">
    <property type="entry name" value="DUF8185"/>
    <property type="match status" value="1"/>
</dbReference>
<organism evidence="3 4">
    <name type="scientific">Microbacterium laevaniformans</name>
    <dbReference type="NCBI Taxonomy" id="36807"/>
    <lineage>
        <taxon>Bacteria</taxon>
        <taxon>Bacillati</taxon>
        <taxon>Actinomycetota</taxon>
        <taxon>Actinomycetes</taxon>
        <taxon>Micrococcales</taxon>
        <taxon>Microbacteriaceae</taxon>
        <taxon>Microbacterium</taxon>
    </lineage>
</organism>
<dbReference type="AlphaFoldDB" id="A0A150HF27"/>
<dbReference type="Pfam" id="PF26035">
    <property type="entry name" value="DUF8010"/>
    <property type="match status" value="1"/>
</dbReference>
<dbReference type="InterPro" id="IPR058323">
    <property type="entry name" value="DUF8010"/>
</dbReference>
<feature type="domain" description="DUF8185" evidence="2">
    <location>
        <begin position="107"/>
        <end position="208"/>
    </location>
</feature>
<evidence type="ECO:0000313" key="3">
    <source>
        <dbReference type="EMBL" id="KXZ60220.1"/>
    </source>
</evidence>
<dbReference type="PATRIC" id="fig|36807.3.peg.1974"/>
<evidence type="ECO:0000313" key="4">
    <source>
        <dbReference type="Proteomes" id="UP000075357"/>
    </source>
</evidence>
<feature type="domain" description="DUF8010" evidence="1">
    <location>
        <begin position="2"/>
        <end position="104"/>
    </location>
</feature>
<protein>
    <submittedName>
        <fullName evidence="3">Uncharacterized protein</fullName>
    </submittedName>
</protein>
<dbReference type="InterPro" id="IPR058498">
    <property type="entry name" value="DUF8185"/>
</dbReference>
<evidence type="ECO:0000259" key="2">
    <source>
        <dbReference type="Pfam" id="PF26572"/>
    </source>
</evidence>
<name>A0A150HF27_9MICO</name>
<comment type="caution">
    <text evidence="3">The sequence shown here is derived from an EMBL/GenBank/DDBJ whole genome shotgun (WGS) entry which is preliminary data.</text>
</comment>